<protein>
    <recommendedName>
        <fullName evidence="3">Transcriptional regulator, AbiEi antitoxin, Type IV TA system</fullName>
    </recommendedName>
</protein>
<sequence length="318" mass="34479">MWAVPTASCLGRRKGCALSTALAPRLRSEGGKRIESAPEWTRIAPGAYADSEQWELADLEQRHLTQIAAAARRKGDAVILLGASAALAQGLPVVGRLPKRVQVLRQGSQRGRTAVFDRHCRDLKRVVDAGGVLASDVVTTCLELARSGDLVQAVCAMDHALREGLCERGELEAALAELGEGTRGVCAARSAVHLTDGLAESPGESLSRVRMWQAGLPRPRLQVTVDTRLGCFRVDFLWQLGDGAHVVGEFDGMVKYHRASFGVAAEETVFEERRRERALESCGAVVARWTWADAWHDGGARMLEALADVGVRPTGRQW</sequence>
<accession>A0A7T7MA57</accession>
<dbReference type="Proteomes" id="UP000595895">
    <property type="component" value="Chromosome"/>
</dbReference>
<reference evidence="1 2" key="1">
    <citation type="submission" date="2020-12" db="EMBL/GenBank/DDBJ databases">
        <authorList>
            <person name="Zhou J."/>
        </authorList>
    </citation>
    <scope>NUCLEOTIDE SEQUENCE [LARGE SCALE GENOMIC DNA]</scope>
    <source>
        <strain evidence="1 2">CCUG 61299</strain>
    </source>
</reference>
<proteinExistence type="predicted"/>
<gene>
    <name evidence="1" type="ORF">JG540_02375</name>
</gene>
<name>A0A7T7MA57_9ACTO</name>
<organism evidence="1 2">
    <name type="scientific">Actinomyces weissii</name>
    <dbReference type="NCBI Taxonomy" id="675090"/>
    <lineage>
        <taxon>Bacteria</taxon>
        <taxon>Bacillati</taxon>
        <taxon>Actinomycetota</taxon>
        <taxon>Actinomycetes</taxon>
        <taxon>Actinomycetales</taxon>
        <taxon>Actinomycetaceae</taxon>
        <taxon>Actinomyces</taxon>
    </lineage>
</organism>
<dbReference type="RefSeq" id="WP_200276725.1">
    <property type="nucleotide sequence ID" value="NZ_CP066802.1"/>
</dbReference>
<evidence type="ECO:0000313" key="1">
    <source>
        <dbReference type="EMBL" id="QQM67749.1"/>
    </source>
</evidence>
<dbReference type="AlphaFoldDB" id="A0A7T7MA57"/>
<keyword evidence="2" id="KW-1185">Reference proteome</keyword>
<dbReference type="KEGG" id="awe:JG540_02375"/>
<evidence type="ECO:0008006" key="3">
    <source>
        <dbReference type="Google" id="ProtNLM"/>
    </source>
</evidence>
<evidence type="ECO:0000313" key="2">
    <source>
        <dbReference type="Proteomes" id="UP000595895"/>
    </source>
</evidence>
<dbReference type="EMBL" id="CP066802">
    <property type="protein sequence ID" value="QQM67749.1"/>
    <property type="molecule type" value="Genomic_DNA"/>
</dbReference>